<dbReference type="EMBL" id="CP136137">
    <property type="protein sequence ID" value="WYY05566.1"/>
    <property type="molecule type" value="Genomic_DNA"/>
</dbReference>
<protein>
    <submittedName>
        <fullName evidence="2">GNAT family N-acetyltransferase</fullName>
    </submittedName>
</protein>
<keyword evidence="3" id="KW-1185">Reference proteome</keyword>
<organism evidence="2 3">
    <name type="scientific">Gordonia hydrophobica</name>
    <dbReference type="NCBI Taxonomy" id="40516"/>
    <lineage>
        <taxon>Bacteria</taxon>
        <taxon>Bacillati</taxon>
        <taxon>Actinomycetota</taxon>
        <taxon>Actinomycetes</taxon>
        <taxon>Mycobacteriales</taxon>
        <taxon>Gordoniaceae</taxon>
        <taxon>Gordonia</taxon>
    </lineage>
</organism>
<dbReference type="SUPFAM" id="SSF55729">
    <property type="entry name" value="Acyl-CoA N-acyltransferases (Nat)"/>
    <property type="match status" value="1"/>
</dbReference>
<sequence>MTDLDQAATRRDITDALLTAMERRHEVLDVIVEAEDRDAAATAIADLLGKSKLGAEAILNMSFYQLTKTERRNNQAELDNLNEAVTFTLAERPASSGDSLDLRPFSADEDADLFAERTAEQGVAGDGSGAPAGDVGDEIAKGVGRVDAEDAVWLVAVEGDAKIGIVFGELSGGEVDVRIWIRPSARKHGYGTAALRKSRAEMAALFPGVPMVVRAPSA</sequence>
<proteinExistence type="predicted"/>
<name>A0ABZ2TWL3_9ACTN</name>
<comment type="catalytic activity">
    <reaction evidence="1">
        <text>ATP-dependent breakage, passage and rejoining of double-stranded DNA.</text>
        <dbReference type="EC" id="5.6.2.2"/>
    </reaction>
</comment>
<dbReference type="Proteomes" id="UP001479933">
    <property type="component" value="Chromosome"/>
</dbReference>
<accession>A0ABZ2TWL3</accession>
<reference evidence="2 3" key="1">
    <citation type="journal article" date="2023" name="Virus Evol.">
        <title>Computational host range prediction-The good, the bad, and the ugly.</title>
        <authorList>
            <person name="Howell A.A."/>
            <person name="Versoza C.J."/>
            <person name="Pfeifer S.P."/>
        </authorList>
    </citation>
    <scope>NUCLEOTIDE SEQUENCE [LARGE SCALE GENOMIC DNA]</scope>
    <source>
        <strain evidence="2 3">1610/1b</strain>
    </source>
</reference>
<dbReference type="InterPro" id="IPR013760">
    <property type="entry name" value="Topo_IIA-like_dom_sf"/>
</dbReference>
<dbReference type="SUPFAM" id="SSF56719">
    <property type="entry name" value="Type II DNA topoisomerase"/>
    <property type="match status" value="1"/>
</dbReference>
<dbReference type="InterPro" id="IPR016181">
    <property type="entry name" value="Acyl_CoA_acyltransferase"/>
</dbReference>
<dbReference type="CDD" id="cd04301">
    <property type="entry name" value="NAT_SF"/>
    <property type="match status" value="1"/>
</dbReference>
<gene>
    <name evidence="2" type="ORF">RVF87_10690</name>
</gene>
<dbReference type="InterPro" id="IPR013757">
    <property type="entry name" value="Topo_IIA_A_a_sf"/>
</dbReference>
<dbReference type="RefSeq" id="WP_066165235.1">
    <property type="nucleotide sequence ID" value="NZ_CP136137.1"/>
</dbReference>
<evidence type="ECO:0000313" key="2">
    <source>
        <dbReference type="EMBL" id="WYY05566.1"/>
    </source>
</evidence>
<evidence type="ECO:0000256" key="1">
    <source>
        <dbReference type="ARBA" id="ARBA00000185"/>
    </source>
</evidence>
<dbReference type="Gene3D" id="3.40.630.30">
    <property type="match status" value="1"/>
</dbReference>
<dbReference type="Gene3D" id="1.10.268.10">
    <property type="entry name" value="Topoisomerase, domain 3"/>
    <property type="match status" value="1"/>
</dbReference>
<evidence type="ECO:0000313" key="3">
    <source>
        <dbReference type="Proteomes" id="UP001479933"/>
    </source>
</evidence>